<keyword evidence="2 5" id="KW-0479">Metal-binding</keyword>
<comment type="caution">
    <text evidence="6">The sequence shown here is derived from an EMBL/GenBank/DDBJ whole genome shotgun (WGS) entry which is preliminary data.</text>
</comment>
<comment type="function">
    <text evidence="5">Catalyzes the conversion of 1-hydroxy-2-methyl-2-(E)-butenyl 4-diphosphate (HMBPP) into a mixture of isopentenyl diphosphate (IPP) and dimethylallyl diphosphate (DMAPP). Acts in the terminal step of the DOXP/MEP pathway for isoprenoid precursor biosynthesis.</text>
</comment>
<keyword evidence="3 5" id="KW-0408">Iron</keyword>
<evidence type="ECO:0000313" key="7">
    <source>
        <dbReference type="Proteomes" id="UP001314903"/>
    </source>
</evidence>
<feature type="binding site" evidence="5">
    <location>
        <position position="163"/>
    </location>
    <ligand>
        <name>(2E)-4-hydroxy-3-methylbut-2-enyl diphosphate</name>
        <dbReference type="ChEBI" id="CHEBI:128753"/>
    </ligand>
</feature>
<feature type="binding site" evidence="5">
    <location>
        <position position="42"/>
    </location>
    <ligand>
        <name>isopentenyl diphosphate</name>
        <dbReference type="ChEBI" id="CHEBI:128769"/>
    </ligand>
</feature>
<keyword evidence="5" id="KW-0414">Isoprene biosynthesis</keyword>
<dbReference type="Proteomes" id="UP001314903">
    <property type="component" value="Unassembled WGS sequence"/>
</dbReference>
<feature type="binding site" evidence="5">
    <location>
        <position position="262"/>
    </location>
    <ligand>
        <name>isopentenyl diphosphate</name>
        <dbReference type="ChEBI" id="CHEBI:128769"/>
    </ligand>
</feature>
<feature type="binding site" evidence="5">
    <location>
        <position position="124"/>
    </location>
    <ligand>
        <name>(2E)-4-hydroxy-3-methylbut-2-enyl diphosphate</name>
        <dbReference type="ChEBI" id="CHEBI:128753"/>
    </ligand>
</feature>
<feature type="active site" description="Proton donor" evidence="5">
    <location>
        <position position="126"/>
    </location>
</feature>
<organism evidence="6 7">
    <name type="scientific">Acetoanaerobium pronyense</name>
    <dbReference type="NCBI Taxonomy" id="1482736"/>
    <lineage>
        <taxon>Bacteria</taxon>
        <taxon>Bacillati</taxon>
        <taxon>Bacillota</taxon>
        <taxon>Clostridia</taxon>
        <taxon>Peptostreptococcales</taxon>
        <taxon>Filifactoraceae</taxon>
        <taxon>Acetoanaerobium</taxon>
    </lineage>
</organism>
<keyword evidence="5 6" id="KW-0560">Oxidoreductase</keyword>
<feature type="binding site" evidence="5">
    <location>
        <position position="74"/>
    </location>
    <ligand>
        <name>(2E)-4-hydroxy-3-methylbut-2-enyl diphosphate</name>
        <dbReference type="ChEBI" id="CHEBI:128753"/>
    </ligand>
</feature>
<dbReference type="CDD" id="cd13944">
    <property type="entry name" value="lytB_ispH"/>
    <property type="match status" value="1"/>
</dbReference>
<feature type="binding site" evidence="5">
    <location>
        <position position="42"/>
    </location>
    <ligand>
        <name>(2E)-4-hydroxy-3-methylbut-2-enyl diphosphate</name>
        <dbReference type="ChEBI" id="CHEBI:128753"/>
    </ligand>
</feature>
<dbReference type="PANTHER" id="PTHR30426:SF0">
    <property type="entry name" value="4-HYDROXY-3-METHYLBUT-2-ENYL DIPHOSPHATE REDUCTASE"/>
    <property type="match status" value="1"/>
</dbReference>
<dbReference type="GO" id="GO:0051745">
    <property type="term" value="F:4-hydroxy-3-methylbut-2-enyl diphosphate reductase activity"/>
    <property type="evidence" value="ECO:0007669"/>
    <property type="project" value="UniProtKB-EC"/>
</dbReference>
<feature type="binding site" evidence="5">
    <location>
        <position position="74"/>
    </location>
    <ligand>
        <name>isopentenyl diphosphate</name>
        <dbReference type="ChEBI" id="CHEBI:128769"/>
    </ligand>
</feature>
<feature type="binding site" evidence="5">
    <location>
        <position position="96"/>
    </location>
    <ligand>
        <name>[4Fe-4S] cluster</name>
        <dbReference type="ChEBI" id="CHEBI:49883"/>
    </ligand>
</feature>
<feature type="binding site" evidence="5">
    <location>
        <position position="219"/>
    </location>
    <ligand>
        <name>(2E)-4-hydroxy-3-methylbut-2-enyl diphosphate</name>
        <dbReference type="ChEBI" id="CHEBI:128753"/>
    </ligand>
</feature>
<dbReference type="Gene3D" id="3.40.50.11270">
    <property type="match status" value="1"/>
</dbReference>
<keyword evidence="7" id="KW-1185">Reference proteome</keyword>
<dbReference type="EC" id="1.17.7.4" evidence="5"/>
<evidence type="ECO:0000256" key="3">
    <source>
        <dbReference type="ARBA" id="ARBA00023004"/>
    </source>
</evidence>
<comment type="cofactor">
    <cofactor evidence="5">
        <name>[4Fe-4S] cluster</name>
        <dbReference type="ChEBI" id="CHEBI:49883"/>
    </cofactor>
    <text evidence="5">Binds 1 [4Fe-4S] cluster per subunit.</text>
</comment>
<feature type="binding site" evidence="5">
    <location>
        <position position="262"/>
    </location>
    <ligand>
        <name>(2E)-4-hydroxy-3-methylbut-2-enyl diphosphate</name>
        <dbReference type="ChEBI" id="CHEBI:128753"/>
    </ligand>
</feature>
<feature type="binding site" evidence="5">
    <location>
        <position position="219"/>
    </location>
    <ligand>
        <name>isopentenyl diphosphate</name>
        <dbReference type="ChEBI" id="CHEBI:128769"/>
    </ligand>
</feature>
<dbReference type="NCBIfam" id="NF002187">
    <property type="entry name" value="PRK01045.1-1"/>
    <property type="match status" value="1"/>
</dbReference>
<comment type="catalytic activity">
    <reaction evidence="5">
        <text>isopentenyl diphosphate + 2 oxidized [2Fe-2S]-[ferredoxin] + H2O = (2E)-4-hydroxy-3-methylbut-2-enyl diphosphate + 2 reduced [2Fe-2S]-[ferredoxin] + 2 H(+)</text>
        <dbReference type="Rhea" id="RHEA:24488"/>
        <dbReference type="Rhea" id="RHEA-COMP:10000"/>
        <dbReference type="Rhea" id="RHEA-COMP:10001"/>
        <dbReference type="ChEBI" id="CHEBI:15377"/>
        <dbReference type="ChEBI" id="CHEBI:15378"/>
        <dbReference type="ChEBI" id="CHEBI:33737"/>
        <dbReference type="ChEBI" id="CHEBI:33738"/>
        <dbReference type="ChEBI" id="CHEBI:128753"/>
        <dbReference type="ChEBI" id="CHEBI:128769"/>
        <dbReference type="EC" id="1.17.7.4"/>
    </reaction>
</comment>
<accession>A0ABS4KK85</accession>
<feature type="binding site" evidence="5">
    <location>
        <position position="220"/>
    </location>
    <ligand>
        <name>(2E)-4-hydroxy-3-methylbut-2-enyl diphosphate</name>
        <dbReference type="ChEBI" id="CHEBI:128753"/>
    </ligand>
</feature>
<feature type="binding site" evidence="5">
    <location>
        <position position="219"/>
    </location>
    <ligand>
        <name>dimethylallyl diphosphate</name>
        <dbReference type="ChEBI" id="CHEBI:57623"/>
    </ligand>
</feature>
<feature type="binding site" evidence="5">
    <location>
        <position position="220"/>
    </location>
    <ligand>
        <name>dimethylallyl diphosphate</name>
        <dbReference type="ChEBI" id="CHEBI:57623"/>
    </ligand>
</feature>
<feature type="binding site" evidence="5">
    <location>
        <position position="12"/>
    </location>
    <ligand>
        <name>[4Fe-4S] cluster</name>
        <dbReference type="ChEBI" id="CHEBI:49883"/>
    </ligand>
</feature>
<feature type="binding site" evidence="5">
    <location>
        <position position="74"/>
    </location>
    <ligand>
        <name>dimethylallyl diphosphate</name>
        <dbReference type="ChEBI" id="CHEBI:57623"/>
    </ligand>
</feature>
<feature type="binding site" evidence="5">
    <location>
        <position position="262"/>
    </location>
    <ligand>
        <name>dimethylallyl diphosphate</name>
        <dbReference type="ChEBI" id="CHEBI:57623"/>
    </ligand>
</feature>
<proteinExistence type="inferred from homology"/>
<name>A0ABS4KK85_9FIRM</name>
<feature type="binding site" evidence="5">
    <location>
        <position position="124"/>
    </location>
    <ligand>
        <name>isopentenyl diphosphate</name>
        <dbReference type="ChEBI" id="CHEBI:128769"/>
    </ligand>
</feature>
<reference evidence="6 7" key="1">
    <citation type="submission" date="2021-03" db="EMBL/GenBank/DDBJ databases">
        <title>Genomic Encyclopedia of Type Strains, Phase IV (KMG-IV): sequencing the most valuable type-strain genomes for metagenomic binning, comparative biology and taxonomic classification.</title>
        <authorList>
            <person name="Goeker M."/>
        </authorList>
    </citation>
    <scope>NUCLEOTIDE SEQUENCE [LARGE SCALE GENOMIC DNA]</scope>
    <source>
        <strain evidence="6 7">DSM 27512</strain>
    </source>
</reference>
<comment type="similarity">
    <text evidence="5">Belongs to the IspH family.</text>
</comment>
<feature type="binding site" evidence="5">
    <location>
        <position position="221"/>
    </location>
    <ligand>
        <name>(2E)-4-hydroxy-3-methylbut-2-enyl diphosphate</name>
        <dbReference type="ChEBI" id="CHEBI:128753"/>
    </ligand>
</feature>
<comment type="pathway">
    <text evidence="5">Isoprenoid biosynthesis; isopentenyl diphosphate biosynthesis via DXP pathway; isopentenyl diphosphate from 1-deoxy-D-xylulose 5-phosphate: step 6/6.</text>
</comment>
<gene>
    <name evidence="5" type="primary">ispH</name>
    <name evidence="6" type="ORF">J2Z35_001999</name>
</gene>
<dbReference type="HAMAP" id="MF_00191">
    <property type="entry name" value="IspH"/>
    <property type="match status" value="1"/>
</dbReference>
<sequence length="278" mass="30915">MEIFIAEHAGYCYGVKRAVDTAIKNLEKNSAKNIYSLGPLIHNDQAVEVLKEKGLKVIKEIADIESGVVIIRSHGVGKSIYDYAEENSISLVDATCPFVKKIQKIVYKMHKSGNNIIIIGDKDHPEIIGINGWCNNSAIIGKSISDFEEIRFNKEKYVVVVQTTMNFKIYEEIKKYLEGKIEDIDFNNTICLATQKRQSSSIELSKKVDAMIVVGGKHSSNTKKLADICMVNCDTYLIETVDDLEIEKISAYNSVGIAAGASTPDFIINEVIKKLSDI</sequence>
<keyword evidence="1 5" id="KW-0004">4Fe-4S</keyword>
<protein>
    <recommendedName>
        <fullName evidence="5">4-hydroxy-3-methylbut-2-enyl diphosphate reductase</fullName>
        <shortName evidence="5">HMBPP reductase</shortName>
        <ecNumber evidence="5">1.17.7.4</ecNumber>
    </recommendedName>
</protein>
<evidence type="ECO:0000256" key="4">
    <source>
        <dbReference type="ARBA" id="ARBA00023014"/>
    </source>
</evidence>
<feature type="binding site" evidence="5">
    <location>
        <position position="191"/>
    </location>
    <ligand>
        <name>[4Fe-4S] cluster</name>
        <dbReference type="ChEBI" id="CHEBI:49883"/>
    </ligand>
</feature>
<feature type="binding site" evidence="5">
    <location>
        <position position="221"/>
    </location>
    <ligand>
        <name>isopentenyl diphosphate</name>
        <dbReference type="ChEBI" id="CHEBI:128769"/>
    </ligand>
</feature>
<dbReference type="InterPro" id="IPR003451">
    <property type="entry name" value="LytB/IspH"/>
</dbReference>
<comment type="pathway">
    <text evidence="5">Isoprenoid biosynthesis; dimethylallyl diphosphate biosynthesis; dimethylallyl diphosphate from (2E)-4-hydroxy-3-methylbutenyl diphosphate: step 1/1.</text>
</comment>
<dbReference type="RefSeq" id="WP_209661251.1">
    <property type="nucleotide sequence ID" value="NZ_JAGGLI010000023.1"/>
</dbReference>
<evidence type="ECO:0000256" key="5">
    <source>
        <dbReference type="HAMAP-Rule" id="MF_00191"/>
    </source>
</evidence>
<comment type="catalytic activity">
    <reaction evidence="5">
        <text>dimethylallyl diphosphate + 2 oxidized [2Fe-2S]-[ferredoxin] + H2O = (2E)-4-hydroxy-3-methylbut-2-enyl diphosphate + 2 reduced [2Fe-2S]-[ferredoxin] + 2 H(+)</text>
        <dbReference type="Rhea" id="RHEA:24825"/>
        <dbReference type="Rhea" id="RHEA-COMP:10000"/>
        <dbReference type="Rhea" id="RHEA-COMP:10001"/>
        <dbReference type="ChEBI" id="CHEBI:15377"/>
        <dbReference type="ChEBI" id="CHEBI:15378"/>
        <dbReference type="ChEBI" id="CHEBI:33737"/>
        <dbReference type="ChEBI" id="CHEBI:33738"/>
        <dbReference type="ChEBI" id="CHEBI:57623"/>
        <dbReference type="ChEBI" id="CHEBI:128753"/>
        <dbReference type="EC" id="1.17.7.4"/>
    </reaction>
</comment>
<keyword evidence="4 5" id="KW-0411">Iron-sulfur</keyword>
<dbReference type="Gene3D" id="3.40.1010.20">
    <property type="entry name" value="4-hydroxy-3-methylbut-2-enyl diphosphate reductase, catalytic domain"/>
    <property type="match status" value="2"/>
</dbReference>
<dbReference type="EMBL" id="JAGGLI010000023">
    <property type="protein sequence ID" value="MBP2028198.1"/>
    <property type="molecule type" value="Genomic_DNA"/>
</dbReference>
<dbReference type="NCBIfam" id="TIGR00216">
    <property type="entry name" value="ispH_lytB"/>
    <property type="match status" value="1"/>
</dbReference>
<evidence type="ECO:0000256" key="2">
    <source>
        <dbReference type="ARBA" id="ARBA00022723"/>
    </source>
</evidence>
<feature type="binding site" evidence="5">
    <location>
        <position position="220"/>
    </location>
    <ligand>
        <name>isopentenyl diphosphate</name>
        <dbReference type="ChEBI" id="CHEBI:128769"/>
    </ligand>
</feature>
<dbReference type="PANTHER" id="PTHR30426">
    <property type="entry name" value="4-HYDROXY-3-METHYLBUT-2-ENYL DIPHOSPHATE REDUCTASE"/>
    <property type="match status" value="1"/>
</dbReference>
<feature type="binding site" evidence="5">
    <location>
        <position position="221"/>
    </location>
    <ligand>
        <name>dimethylallyl diphosphate</name>
        <dbReference type="ChEBI" id="CHEBI:57623"/>
    </ligand>
</feature>
<evidence type="ECO:0000256" key="1">
    <source>
        <dbReference type="ARBA" id="ARBA00022485"/>
    </source>
</evidence>
<feature type="binding site" evidence="5">
    <location>
        <position position="124"/>
    </location>
    <ligand>
        <name>dimethylallyl diphosphate</name>
        <dbReference type="ChEBI" id="CHEBI:57623"/>
    </ligand>
</feature>
<feature type="binding site" evidence="5">
    <location>
        <position position="42"/>
    </location>
    <ligand>
        <name>dimethylallyl diphosphate</name>
        <dbReference type="ChEBI" id="CHEBI:57623"/>
    </ligand>
</feature>
<dbReference type="Pfam" id="PF02401">
    <property type="entry name" value="LYTB"/>
    <property type="match status" value="1"/>
</dbReference>
<evidence type="ECO:0000313" key="6">
    <source>
        <dbReference type="EMBL" id="MBP2028198.1"/>
    </source>
</evidence>